<feature type="transmembrane region" description="Helical" evidence="7">
    <location>
        <begin position="51"/>
        <end position="70"/>
    </location>
</feature>
<dbReference type="PANTHER" id="PTHR43652:SF2">
    <property type="entry name" value="BASIC AMINO ACID ANTIPORTER YFCC-RELATED"/>
    <property type="match status" value="1"/>
</dbReference>
<dbReference type="InterPro" id="IPR004680">
    <property type="entry name" value="Cit_transptr-like_dom"/>
</dbReference>
<dbReference type="AlphaFoldDB" id="A0A381VFD8"/>
<feature type="transmembrane region" description="Helical" evidence="7">
    <location>
        <begin position="174"/>
        <end position="200"/>
    </location>
</feature>
<comment type="subcellular location">
    <subcellularLocation>
        <location evidence="1">Membrane</location>
        <topology evidence="1">Multi-pass membrane protein</topology>
    </subcellularLocation>
</comment>
<dbReference type="Pfam" id="PF02080">
    <property type="entry name" value="TrkA_C"/>
    <property type="match status" value="1"/>
</dbReference>
<feature type="transmembrane region" description="Helical" evidence="7">
    <location>
        <begin position="28"/>
        <end position="45"/>
    </location>
</feature>
<dbReference type="PROSITE" id="PS51202">
    <property type="entry name" value="RCK_C"/>
    <property type="match status" value="2"/>
</dbReference>
<dbReference type="PANTHER" id="PTHR43652">
    <property type="entry name" value="BASIC AMINO ACID ANTIPORTER YFCC-RELATED"/>
    <property type="match status" value="1"/>
</dbReference>
<gene>
    <name evidence="9" type="ORF">METZ01_LOCUS91585</name>
</gene>
<dbReference type="Pfam" id="PF03600">
    <property type="entry name" value="CitMHS"/>
    <property type="match status" value="1"/>
</dbReference>
<feature type="domain" description="RCK C-terminal" evidence="8">
    <location>
        <begin position="208"/>
        <end position="293"/>
    </location>
</feature>
<reference evidence="9" key="1">
    <citation type="submission" date="2018-05" db="EMBL/GenBank/DDBJ databases">
        <authorList>
            <person name="Lanie J.A."/>
            <person name="Ng W.-L."/>
            <person name="Kazmierczak K.M."/>
            <person name="Andrzejewski T.M."/>
            <person name="Davidsen T.M."/>
            <person name="Wayne K.J."/>
            <person name="Tettelin H."/>
            <person name="Glass J.I."/>
            <person name="Rusch D."/>
            <person name="Podicherti R."/>
            <person name="Tsui H.-C.T."/>
            <person name="Winkler M.E."/>
        </authorList>
    </citation>
    <scope>NUCLEOTIDE SEQUENCE</scope>
</reference>
<evidence type="ECO:0000259" key="8">
    <source>
        <dbReference type="PROSITE" id="PS51202"/>
    </source>
</evidence>
<evidence type="ECO:0000256" key="4">
    <source>
        <dbReference type="ARBA" id="ARBA00022737"/>
    </source>
</evidence>
<dbReference type="InterPro" id="IPR036721">
    <property type="entry name" value="RCK_C_sf"/>
</dbReference>
<feature type="non-terminal residue" evidence="9">
    <location>
        <position position="397"/>
    </location>
</feature>
<dbReference type="GO" id="GO:0005886">
    <property type="term" value="C:plasma membrane"/>
    <property type="evidence" value="ECO:0007669"/>
    <property type="project" value="TreeGrafter"/>
</dbReference>
<keyword evidence="2" id="KW-0813">Transport</keyword>
<feature type="transmembrane region" description="Helical" evidence="7">
    <location>
        <begin position="6"/>
        <end position="21"/>
    </location>
</feature>
<accession>A0A381VFD8</accession>
<sequence length="397" mass="42296">MTAQQVFLFVLLLAVFGMLLWGRVRYDLVAFAALVVATVGGAVPTEQAFVGFGHPATVIIALVLVVSRGLANSGAVEMIARYVIRGTLSLGSHIGIIAAVGAALSGLMNNVAALALLMPVDMEAAAKAKRSPALTLMPLSFATILGGMVTLIGTPPNIVVATFRGEALGEAFGMFDFAAVGLVVALVGILFVALVGWRLLPVERRQYNVREELQDLEGYVAEARVLEDSAIAGERLRDLYPMAEEHDVALLGLVRAGKRLPGFARRETVRAGDFVVIEGAAAAMEKFVGTAGLEYASTGGKTAVLSDNQILLEVVVPEGARIQGRSAMDLRLAYRQGVMLLGVSRQGRPFRDRVRRLEIEAGDILLLSGPEDRLPEVASWLGCLPLADRGLQLLQRD</sequence>
<keyword evidence="4" id="KW-0677">Repeat</keyword>
<feature type="transmembrane region" description="Helical" evidence="7">
    <location>
        <begin position="133"/>
        <end position="154"/>
    </location>
</feature>
<organism evidence="9">
    <name type="scientific">marine metagenome</name>
    <dbReference type="NCBI Taxonomy" id="408172"/>
    <lineage>
        <taxon>unclassified sequences</taxon>
        <taxon>metagenomes</taxon>
        <taxon>ecological metagenomes</taxon>
    </lineage>
</organism>
<evidence type="ECO:0000256" key="3">
    <source>
        <dbReference type="ARBA" id="ARBA00022692"/>
    </source>
</evidence>
<dbReference type="SUPFAM" id="SSF116726">
    <property type="entry name" value="TrkA C-terminal domain-like"/>
    <property type="match status" value="2"/>
</dbReference>
<keyword evidence="5 7" id="KW-1133">Transmembrane helix</keyword>
<dbReference type="InterPro" id="IPR051679">
    <property type="entry name" value="DASS-Related_Transporters"/>
</dbReference>
<evidence type="ECO:0000256" key="7">
    <source>
        <dbReference type="SAM" id="Phobius"/>
    </source>
</evidence>
<dbReference type="Gene3D" id="3.30.70.1450">
    <property type="entry name" value="Regulator of K+ conductance, C-terminal domain"/>
    <property type="match status" value="2"/>
</dbReference>
<name>A0A381VFD8_9ZZZZ</name>
<keyword evidence="6 7" id="KW-0472">Membrane</keyword>
<protein>
    <recommendedName>
        <fullName evidence="8">RCK C-terminal domain-containing protein</fullName>
    </recommendedName>
</protein>
<dbReference type="EMBL" id="UINC01008614">
    <property type="protein sequence ID" value="SVA38731.1"/>
    <property type="molecule type" value="Genomic_DNA"/>
</dbReference>
<evidence type="ECO:0000313" key="9">
    <source>
        <dbReference type="EMBL" id="SVA38731.1"/>
    </source>
</evidence>
<dbReference type="InterPro" id="IPR006037">
    <property type="entry name" value="RCK_C"/>
</dbReference>
<evidence type="ECO:0000256" key="5">
    <source>
        <dbReference type="ARBA" id="ARBA00022989"/>
    </source>
</evidence>
<proteinExistence type="predicted"/>
<feature type="domain" description="RCK C-terminal" evidence="8">
    <location>
        <begin position="299"/>
        <end position="383"/>
    </location>
</feature>
<evidence type="ECO:0000256" key="6">
    <source>
        <dbReference type="ARBA" id="ARBA00023136"/>
    </source>
</evidence>
<dbReference type="GO" id="GO:0006813">
    <property type="term" value="P:potassium ion transport"/>
    <property type="evidence" value="ECO:0007669"/>
    <property type="project" value="InterPro"/>
</dbReference>
<evidence type="ECO:0000256" key="1">
    <source>
        <dbReference type="ARBA" id="ARBA00004141"/>
    </source>
</evidence>
<keyword evidence="3 7" id="KW-0812">Transmembrane</keyword>
<dbReference type="GO" id="GO:0008324">
    <property type="term" value="F:monoatomic cation transmembrane transporter activity"/>
    <property type="evidence" value="ECO:0007669"/>
    <property type="project" value="InterPro"/>
</dbReference>
<evidence type="ECO:0000256" key="2">
    <source>
        <dbReference type="ARBA" id="ARBA00022448"/>
    </source>
</evidence>